<evidence type="ECO:0000313" key="3">
    <source>
        <dbReference type="Proteomes" id="UP001369086"/>
    </source>
</evidence>
<evidence type="ECO:0000313" key="2">
    <source>
        <dbReference type="EMBL" id="KAK6491839.1"/>
    </source>
</evidence>
<dbReference type="InterPro" id="IPR008906">
    <property type="entry name" value="HATC_C_dom"/>
</dbReference>
<comment type="caution">
    <text evidence="2">The sequence shown here is derived from an EMBL/GenBank/DDBJ whole genome shotgun (WGS) entry which is preliminary data.</text>
</comment>
<keyword evidence="3" id="KW-1185">Reference proteome</keyword>
<dbReference type="Proteomes" id="UP001369086">
    <property type="component" value="Unassembled WGS sequence"/>
</dbReference>
<dbReference type="PANTHER" id="PTHR45913:SF21">
    <property type="entry name" value="DUF4371 DOMAIN-CONTAINING PROTEIN"/>
    <property type="match status" value="1"/>
</dbReference>
<reference evidence="2 3" key="1">
    <citation type="submission" date="2021-05" db="EMBL/GenBank/DDBJ databases">
        <authorList>
            <person name="Zahm M."/>
            <person name="Klopp C."/>
            <person name="Cabau C."/>
            <person name="Kuhl H."/>
            <person name="Suciu R."/>
            <person name="Ciorpac M."/>
            <person name="Holostenco D."/>
            <person name="Gessner J."/>
            <person name="Wuertz S."/>
            <person name="Hohne C."/>
            <person name="Stock M."/>
            <person name="Gislard M."/>
            <person name="Lluch J."/>
            <person name="Milhes M."/>
            <person name="Lampietro C."/>
            <person name="Lopez Roques C."/>
            <person name="Donnadieu C."/>
            <person name="Du K."/>
            <person name="Schartl M."/>
            <person name="Guiguen Y."/>
        </authorList>
    </citation>
    <scope>NUCLEOTIDE SEQUENCE [LARGE SCALE GENOMIC DNA]</scope>
    <source>
        <strain evidence="2">Hh-F2</strain>
        <tissue evidence="2">Blood</tissue>
    </source>
</reference>
<feature type="domain" description="HAT C-terminal dimerisation" evidence="1">
    <location>
        <begin position="341"/>
        <end position="411"/>
    </location>
</feature>
<dbReference type="SUPFAM" id="SSF53098">
    <property type="entry name" value="Ribonuclease H-like"/>
    <property type="match status" value="1"/>
</dbReference>
<dbReference type="InterPro" id="IPR012337">
    <property type="entry name" value="RNaseH-like_sf"/>
</dbReference>
<proteinExistence type="predicted"/>
<evidence type="ECO:0000259" key="1">
    <source>
        <dbReference type="Pfam" id="PF05699"/>
    </source>
</evidence>
<dbReference type="PANTHER" id="PTHR45913">
    <property type="entry name" value="EPM2A-INTERACTING PROTEIN 1"/>
    <property type="match status" value="1"/>
</dbReference>
<dbReference type="Pfam" id="PF05699">
    <property type="entry name" value="Dimer_Tnp_hAT"/>
    <property type="match status" value="1"/>
</dbReference>
<gene>
    <name evidence="2" type="ORF">HHUSO_G4020</name>
</gene>
<accession>A0ABR1A428</accession>
<dbReference type="EMBL" id="JAHFZB010000003">
    <property type="protein sequence ID" value="KAK6491839.1"/>
    <property type="molecule type" value="Genomic_DNA"/>
</dbReference>
<organism evidence="2 3">
    <name type="scientific">Huso huso</name>
    <name type="common">Beluga</name>
    <name type="synonym">Acipenser huso</name>
    <dbReference type="NCBI Taxonomy" id="61971"/>
    <lineage>
        <taxon>Eukaryota</taxon>
        <taxon>Metazoa</taxon>
        <taxon>Chordata</taxon>
        <taxon>Craniata</taxon>
        <taxon>Vertebrata</taxon>
        <taxon>Euteleostomi</taxon>
        <taxon>Actinopterygii</taxon>
        <taxon>Chondrostei</taxon>
        <taxon>Acipenseriformes</taxon>
        <taxon>Acipenseridae</taxon>
        <taxon>Huso</taxon>
    </lineage>
</organism>
<sequence>MSLAVDESCDFTDTAQLSLFVRFYDGEIFKEEFLCLIPIETYTTGEIVFEKVKGFFNQHGLDLQKVNLLVTDGAPSMTGKEKGFASRLTVIHPSLNTLHCIIHQTILCGKLSGELKKTMDFVMRLVNYIRSTSSLQHRLFQALLQDVSAEYNDLLLHSDVRWLSRGCVLGRFCALQKEIIEFLSNQKTSKAVELLQFMNDVPTMSRVAFLCDITGHLNSLNLQLQGRASSVGDLFEKVCAFQRKLEIFNTDLAGKMLHFPTLRVVATDDTSMKMMQEFMNNLIKNFQMRFENFKIPKDVLLFVRDPFVVCADRPCPSEAKNIFHSIDEGAFQLEIVRLQSSDVLKAKFREVGPCDFWTQYADQFQNSQNLAVFLLTMFGSTYLCESGFSSMNIIKNQHRSRLTNEHLHQCMGLALTSYKPVFTKLARERRCHLSH</sequence>
<protein>
    <submittedName>
        <fullName evidence="2">General mRNAion factor II-I repeat domain-containing protein 2B-like</fullName>
    </submittedName>
</protein>
<name>A0ABR1A428_HUSHU</name>